<evidence type="ECO:0000256" key="5">
    <source>
        <dbReference type="ARBA" id="ARBA00022833"/>
    </source>
</evidence>
<feature type="compositionally biased region" description="Basic and acidic residues" evidence="10">
    <location>
        <begin position="221"/>
        <end position="243"/>
    </location>
</feature>
<organism evidence="15 16">
    <name type="scientific">Hymenoscyphus fraxineus</name>
    <dbReference type="NCBI Taxonomy" id="746836"/>
    <lineage>
        <taxon>Eukaryota</taxon>
        <taxon>Fungi</taxon>
        <taxon>Dikarya</taxon>
        <taxon>Ascomycota</taxon>
        <taxon>Pezizomycotina</taxon>
        <taxon>Leotiomycetes</taxon>
        <taxon>Helotiales</taxon>
        <taxon>Helotiaceae</taxon>
        <taxon>Hymenoscyphus</taxon>
    </lineage>
</organism>
<dbReference type="Gene3D" id="3.30.70.330">
    <property type="match status" value="2"/>
</dbReference>
<dbReference type="PROSITE" id="PS50157">
    <property type="entry name" value="ZINC_FINGER_C2H2_2"/>
    <property type="match status" value="1"/>
</dbReference>
<dbReference type="AlphaFoldDB" id="A0A9N9KTQ0"/>
<accession>A0A9N9KTQ0</accession>
<dbReference type="InterPro" id="IPR000467">
    <property type="entry name" value="G_patch_dom"/>
</dbReference>
<keyword evidence="2" id="KW-0479">Metal-binding</keyword>
<keyword evidence="6 8" id="KW-0694">RNA-binding</keyword>
<reference evidence="15" key="1">
    <citation type="submission" date="2021-07" db="EMBL/GenBank/DDBJ databases">
        <authorList>
            <person name="Durling M."/>
        </authorList>
    </citation>
    <scope>NUCLEOTIDE SEQUENCE</scope>
</reference>
<feature type="region of interest" description="Disordered" evidence="10">
    <location>
        <begin position="332"/>
        <end position="359"/>
    </location>
</feature>
<sequence>MNNNRPLQPPNPSDYNMYDEQPYGEDAYDASHGQGYNQHSRKDYPGISPSRGAPVGNDRSQGMAYSEYEQYDTDDRRGYGREGGRSWSPRREGRGRYTDRDREGYRSPPRQRSRSRSPYYGGPPNRNVILDGLPKEMTQEDVGRPILNELQHSLRLEGLEEVRLIKDKKTGQSRQFAFAQFSSIADARRFLEAHYPNLSLYGSYDPSQSAEAQPAKVRIAFSREKGSKEKGDDRDRAGKSDDDWKCDSCSLPNFAYRTLCFRCNAPRTRASAHGVLVAQANMSSFSGFATTGDSDVSPDGIASQFLLLRGLEPGVNEELLAKGACKLYKTKATTPPKDTHPTKKAKIVSTSTSNDSSLGAKEGSLRRILLIRDRRTNDSWRYGFAEFNTVEDAQAAMAKYKASDKFTISSKPVLVSYIHAGVFVPVLHLDDGLSRFTFSPLSNSGVKLMYWDEAAYVNELVTAMPEPPSDFVTREAENSKRAAAAATEGLLKDGEPRPKKRKADKDPKAVVAPHLQFWSNRHAEIHGIPPKEPEDAALDTPQPKSQVKGKEAPSAPPLQSFADMSRKCCLLCSRQFKTDEEVRKHERISQLHRDNMKNEDLVVKALSKLNKATDSADNSAYRDRAKERRQAFNQPKQPAAQHNRQGKGSGAENSSKKEDEEPEAPKPSKGAALLGKMGWSAGEGLGAQGTGITDAITTDVYSAGVGLGAKGGKLGDAMEEAQRQTVGSYADFVSKSKEKAKERYESLQ</sequence>
<dbReference type="GO" id="GO:0005634">
    <property type="term" value="C:nucleus"/>
    <property type="evidence" value="ECO:0007669"/>
    <property type="project" value="UniProtKB-SubCell"/>
</dbReference>
<dbReference type="InterPro" id="IPR012677">
    <property type="entry name" value="Nucleotide-bd_a/b_plait_sf"/>
</dbReference>
<keyword evidence="7" id="KW-0539">Nucleus</keyword>
<evidence type="ECO:0000256" key="6">
    <source>
        <dbReference type="ARBA" id="ARBA00022884"/>
    </source>
</evidence>
<feature type="compositionally biased region" description="Basic and acidic residues" evidence="10">
    <location>
        <begin position="620"/>
        <end position="630"/>
    </location>
</feature>
<dbReference type="PROSITE" id="PS50199">
    <property type="entry name" value="ZF_RANBP2_2"/>
    <property type="match status" value="1"/>
</dbReference>
<dbReference type="SUPFAM" id="SSF54928">
    <property type="entry name" value="RNA-binding domain, RBD"/>
    <property type="match status" value="2"/>
</dbReference>
<dbReference type="EMBL" id="CAJVRL010000044">
    <property type="protein sequence ID" value="CAG8951827.1"/>
    <property type="molecule type" value="Genomic_DNA"/>
</dbReference>
<name>A0A9N9KTQ0_9HELO</name>
<feature type="region of interest" description="Disordered" evidence="10">
    <location>
        <begin position="1"/>
        <end position="128"/>
    </location>
</feature>
<evidence type="ECO:0000256" key="4">
    <source>
        <dbReference type="ARBA" id="ARBA00022771"/>
    </source>
</evidence>
<feature type="domain" description="RanBP2-type" evidence="14">
    <location>
        <begin position="236"/>
        <end position="269"/>
    </location>
</feature>
<dbReference type="PROSITE" id="PS50102">
    <property type="entry name" value="RRM"/>
    <property type="match status" value="1"/>
</dbReference>
<evidence type="ECO:0008006" key="17">
    <source>
        <dbReference type="Google" id="ProtNLM"/>
    </source>
</evidence>
<feature type="compositionally biased region" description="Polar residues" evidence="10">
    <location>
        <begin position="631"/>
        <end position="643"/>
    </location>
</feature>
<evidence type="ECO:0000259" key="12">
    <source>
        <dbReference type="PROSITE" id="PS50157"/>
    </source>
</evidence>
<dbReference type="InterPro" id="IPR001876">
    <property type="entry name" value="Znf_RanBP2"/>
</dbReference>
<feature type="compositionally biased region" description="Basic and acidic residues" evidence="10">
    <location>
        <begin position="654"/>
        <end position="666"/>
    </location>
</feature>
<evidence type="ECO:0000313" key="15">
    <source>
        <dbReference type="EMBL" id="CAG8951827.1"/>
    </source>
</evidence>
<dbReference type="GO" id="GO:0008270">
    <property type="term" value="F:zinc ion binding"/>
    <property type="evidence" value="ECO:0007669"/>
    <property type="project" value="UniProtKB-KW"/>
</dbReference>
<dbReference type="Pfam" id="PF01585">
    <property type="entry name" value="G-patch"/>
    <property type="match status" value="1"/>
</dbReference>
<dbReference type="PANTHER" id="PTHR13948:SF3">
    <property type="entry name" value="FI21118P1"/>
    <property type="match status" value="1"/>
</dbReference>
<feature type="compositionally biased region" description="Polar residues" evidence="10">
    <location>
        <begin position="348"/>
        <end position="357"/>
    </location>
</feature>
<gene>
    <name evidence="15" type="ORF">HYFRA_00005631</name>
</gene>
<keyword evidence="16" id="KW-1185">Reference proteome</keyword>
<comment type="subcellular location">
    <subcellularLocation>
        <location evidence="1">Nucleus</location>
    </subcellularLocation>
</comment>
<evidence type="ECO:0000313" key="16">
    <source>
        <dbReference type="Proteomes" id="UP000696280"/>
    </source>
</evidence>
<dbReference type="SMART" id="SM00360">
    <property type="entry name" value="RRM"/>
    <property type="match status" value="2"/>
</dbReference>
<feature type="domain" description="C2H2-type" evidence="12">
    <location>
        <begin position="566"/>
        <end position="597"/>
    </location>
</feature>
<dbReference type="Pfam" id="PF23217">
    <property type="entry name" value="DUF7066"/>
    <property type="match status" value="1"/>
</dbReference>
<feature type="region of interest" description="Disordered" evidence="10">
    <location>
        <begin position="525"/>
        <end position="560"/>
    </location>
</feature>
<feature type="compositionally biased region" description="Basic and acidic residues" evidence="10">
    <location>
        <begin position="490"/>
        <end position="508"/>
    </location>
</feature>
<dbReference type="PANTHER" id="PTHR13948">
    <property type="entry name" value="RNA-BINDING PROTEIN"/>
    <property type="match status" value="1"/>
</dbReference>
<evidence type="ECO:0000256" key="1">
    <source>
        <dbReference type="ARBA" id="ARBA00004123"/>
    </source>
</evidence>
<feature type="region of interest" description="Disordered" evidence="10">
    <location>
        <begin position="468"/>
        <end position="511"/>
    </location>
</feature>
<dbReference type="InterPro" id="IPR000504">
    <property type="entry name" value="RRM_dom"/>
</dbReference>
<dbReference type="PROSITE" id="PS01358">
    <property type="entry name" value="ZF_RANBP2_1"/>
    <property type="match status" value="1"/>
</dbReference>
<dbReference type="GO" id="GO:0000398">
    <property type="term" value="P:mRNA splicing, via spliceosome"/>
    <property type="evidence" value="ECO:0007669"/>
    <property type="project" value="TreeGrafter"/>
</dbReference>
<evidence type="ECO:0000256" key="2">
    <source>
        <dbReference type="ARBA" id="ARBA00022723"/>
    </source>
</evidence>
<dbReference type="Pfam" id="PF00641">
    <property type="entry name" value="Zn_ribbon_RanBP"/>
    <property type="match status" value="1"/>
</dbReference>
<dbReference type="Gene3D" id="4.10.1060.10">
    <property type="entry name" value="Zinc finger, RanBP2-type"/>
    <property type="match status" value="1"/>
</dbReference>
<dbReference type="OrthoDB" id="29221at2759"/>
<feature type="domain" description="RRM" evidence="11">
    <location>
        <begin position="126"/>
        <end position="224"/>
    </location>
</feature>
<dbReference type="SMART" id="SM00547">
    <property type="entry name" value="ZnF_RBZ"/>
    <property type="match status" value="1"/>
</dbReference>
<protein>
    <recommendedName>
        <fullName evidence="17">RNA-binding protein</fullName>
    </recommendedName>
</protein>
<evidence type="ECO:0000256" key="7">
    <source>
        <dbReference type="ARBA" id="ARBA00023242"/>
    </source>
</evidence>
<comment type="caution">
    <text evidence="15">The sequence shown here is derived from an EMBL/GenBank/DDBJ whole genome shotgun (WGS) entry which is preliminary data.</text>
</comment>
<evidence type="ECO:0000259" key="13">
    <source>
        <dbReference type="PROSITE" id="PS50174"/>
    </source>
</evidence>
<dbReference type="InterPro" id="IPR036443">
    <property type="entry name" value="Znf_RanBP2_sf"/>
</dbReference>
<evidence type="ECO:0000259" key="11">
    <source>
        <dbReference type="PROSITE" id="PS50102"/>
    </source>
</evidence>
<dbReference type="PROSITE" id="PS50174">
    <property type="entry name" value="G_PATCH"/>
    <property type="match status" value="1"/>
</dbReference>
<evidence type="ECO:0000256" key="9">
    <source>
        <dbReference type="PROSITE-ProRule" id="PRU00322"/>
    </source>
</evidence>
<keyword evidence="3" id="KW-0677">Repeat</keyword>
<feature type="compositionally biased region" description="Basic and acidic residues" evidence="10">
    <location>
        <begin position="525"/>
        <end position="534"/>
    </location>
</feature>
<proteinExistence type="predicted"/>
<dbReference type="SUPFAM" id="SSF90209">
    <property type="entry name" value="Ran binding protein zinc finger-like"/>
    <property type="match status" value="1"/>
</dbReference>
<feature type="domain" description="G-patch" evidence="13">
    <location>
        <begin position="666"/>
        <end position="712"/>
    </location>
</feature>
<dbReference type="GO" id="GO:0003723">
    <property type="term" value="F:RNA binding"/>
    <property type="evidence" value="ECO:0007669"/>
    <property type="project" value="UniProtKB-UniRule"/>
</dbReference>
<dbReference type="Pfam" id="PF00076">
    <property type="entry name" value="RRM_1"/>
    <property type="match status" value="1"/>
</dbReference>
<evidence type="ECO:0000256" key="8">
    <source>
        <dbReference type="PROSITE-ProRule" id="PRU00176"/>
    </source>
</evidence>
<evidence type="ECO:0000256" key="10">
    <source>
        <dbReference type="SAM" id="MobiDB-lite"/>
    </source>
</evidence>
<feature type="region of interest" description="Disordered" evidence="10">
    <location>
        <begin position="612"/>
        <end position="675"/>
    </location>
</feature>
<dbReference type="SMART" id="SM00443">
    <property type="entry name" value="G_patch"/>
    <property type="match status" value="1"/>
</dbReference>
<dbReference type="InterPro" id="IPR035979">
    <property type="entry name" value="RBD_domain_sf"/>
</dbReference>
<keyword evidence="4 9" id="KW-0863">Zinc-finger</keyword>
<keyword evidence="5" id="KW-0862">Zinc</keyword>
<dbReference type="Proteomes" id="UP000696280">
    <property type="component" value="Unassembled WGS sequence"/>
</dbReference>
<feature type="compositionally biased region" description="Basic and acidic residues" evidence="10">
    <location>
        <begin position="73"/>
        <end position="105"/>
    </location>
</feature>
<dbReference type="InterPro" id="IPR013087">
    <property type="entry name" value="Znf_C2H2_type"/>
</dbReference>
<dbReference type="InterPro" id="IPR055494">
    <property type="entry name" value="DUF7066"/>
</dbReference>
<evidence type="ECO:0000256" key="3">
    <source>
        <dbReference type="ARBA" id="ARBA00022737"/>
    </source>
</evidence>
<feature type="region of interest" description="Disordered" evidence="10">
    <location>
        <begin position="220"/>
        <end position="243"/>
    </location>
</feature>
<evidence type="ECO:0000259" key="14">
    <source>
        <dbReference type="PROSITE" id="PS50199"/>
    </source>
</evidence>